<name>A0A1M6VAI9_9FLAO</name>
<evidence type="ECO:0000313" key="2">
    <source>
        <dbReference type="EMBL" id="SHK78374.1"/>
    </source>
</evidence>
<organism evidence="2 3">
    <name type="scientific">Chishuiella changwenlii</name>
    <dbReference type="NCBI Taxonomy" id="1434701"/>
    <lineage>
        <taxon>Bacteria</taxon>
        <taxon>Pseudomonadati</taxon>
        <taxon>Bacteroidota</taxon>
        <taxon>Flavobacteriia</taxon>
        <taxon>Flavobacteriales</taxon>
        <taxon>Weeksellaceae</taxon>
        <taxon>Chishuiella</taxon>
    </lineage>
</organism>
<dbReference type="Proteomes" id="UP000650994">
    <property type="component" value="Unassembled WGS sequence"/>
</dbReference>
<reference evidence="4" key="4">
    <citation type="journal article" date="2019" name="Int. J. Syst. Evol. Microbiol.">
        <title>The Global Catalogue of Microorganisms (GCM) 10K type strain sequencing project: providing services to taxonomists for standard genome sequencing and annotation.</title>
        <authorList>
            <consortium name="The Broad Institute Genomics Platform"/>
            <consortium name="The Broad Institute Genome Sequencing Center for Infectious Disease"/>
            <person name="Wu L."/>
            <person name="Ma J."/>
        </authorList>
    </citation>
    <scope>NUCLEOTIDE SEQUENCE [LARGE SCALE GENOMIC DNA]</scope>
    <source>
        <strain evidence="4">CGMCC 1.12707</strain>
    </source>
</reference>
<gene>
    <name evidence="1" type="ORF">GCM10010984_28830</name>
    <name evidence="2" type="ORF">SAMN05443634_103247</name>
</gene>
<dbReference type="OrthoDB" id="1453121at2"/>
<evidence type="ECO:0000313" key="1">
    <source>
        <dbReference type="EMBL" id="GGF09889.1"/>
    </source>
</evidence>
<evidence type="ECO:0000313" key="3">
    <source>
        <dbReference type="Proteomes" id="UP000184120"/>
    </source>
</evidence>
<keyword evidence="4" id="KW-1185">Reference proteome</keyword>
<protein>
    <submittedName>
        <fullName evidence="2">Uncharacterized protein</fullName>
    </submittedName>
</protein>
<proteinExistence type="predicted"/>
<reference evidence="1" key="5">
    <citation type="submission" date="2024-05" db="EMBL/GenBank/DDBJ databases">
        <authorList>
            <person name="Sun Q."/>
            <person name="Zhou Y."/>
        </authorList>
    </citation>
    <scope>NUCLEOTIDE SEQUENCE</scope>
    <source>
        <strain evidence="1">CGMCC 1.12707</strain>
    </source>
</reference>
<evidence type="ECO:0000313" key="4">
    <source>
        <dbReference type="Proteomes" id="UP000650994"/>
    </source>
</evidence>
<dbReference type="EMBL" id="BMFL01000024">
    <property type="protein sequence ID" value="GGF09889.1"/>
    <property type="molecule type" value="Genomic_DNA"/>
</dbReference>
<accession>A0A1M6VAI9</accession>
<dbReference type="RefSeq" id="WP_072930259.1">
    <property type="nucleotide sequence ID" value="NZ_BMFL01000024.1"/>
</dbReference>
<sequence>MENPFKTIIENEKLPEKLKQKVMDDIALVKLTLDLADLIAVKYPKTISGFFGKKNKSANHRKDENKK</sequence>
<dbReference type="STRING" id="1434701.SAMN05443634_103247"/>
<dbReference type="EMBL" id="FRBH01000003">
    <property type="protein sequence ID" value="SHK78374.1"/>
    <property type="molecule type" value="Genomic_DNA"/>
</dbReference>
<dbReference type="AlphaFoldDB" id="A0A1M6VAI9"/>
<dbReference type="Proteomes" id="UP000184120">
    <property type="component" value="Unassembled WGS sequence"/>
</dbReference>
<reference evidence="1" key="1">
    <citation type="journal article" date="2014" name="Int. J. Syst. Evol. Microbiol.">
        <title>Complete genome of a new Firmicutes species belonging to the dominant human colonic microbiota ('Ruminococcus bicirculans') reveals two chromosomes and a selective capacity to utilize plant glucans.</title>
        <authorList>
            <consortium name="NISC Comparative Sequencing Program"/>
            <person name="Wegmann U."/>
            <person name="Louis P."/>
            <person name="Goesmann A."/>
            <person name="Henrissat B."/>
            <person name="Duncan S.H."/>
            <person name="Flint H.J."/>
        </authorList>
    </citation>
    <scope>NUCLEOTIDE SEQUENCE</scope>
    <source>
        <strain evidence="1">CGMCC 1.12707</strain>
    </source>
</reference>
<reference evidence="2" key="2">
    <citation type="submission" date="2016-11" db="EMBL/GenBank/DDBJ databases">
        <authorList>
            <person name="Jaros S."/>
            <person name="Januszkiewicz K."/>
            <person name="Wedrychowicz H."/>
        </authorList>
    </citation>
    <scope>NUCLEOTIDE SEQUENCE [LARGE SCALE GENOMIC DNA]</scope>
    <source>
        <strain evidence="2">DSM 27989</strain>
    </source>
</reference>
<reference evidence="3" key="3">
    <citation type="submission" date="2016-11" db="EMBL/GenBank/DDBJ databases">
        <authorList>
            <person name="Varghese N."/>
            <person name="Submissions S."/>
        </authorList>
    </citation>
    <scope>NUCLEOTIDE SEQUENCE [LARGE SCALE GENOMIC DNA]</scope>
    <source>
        <strain evidence="3">DSM 27989</strain>
    </source>
</reference>